<evidence type="ECO:0000313" key="2">
    <source>
        <dbReference type="Proteomes" id="UP000653493"/>
    </source>
</evidence>
<name>A0A918GKQ5_STRGD</name>
<dbReference type="AlphaFoldDB" id="A0A918GKQ5"/>
<gene>
    <name evidence="1" type="ORF">GCM10010238_34130</name>
</gene>
<keyword evidence="2" id="KW-1185">Reference proteome</keyword>
<reference evidence="1" key="1">
    <citation type="journal article" date="2014" name="Int. J. Syst. Evol. Microbiol.">
        <title>Complete genome sequence of Corynebacterium casei LMG S-19264T (=DSM 44701T), isolated from a smear-ripened cheese.</title>
        <authorList>
            <consortium name="US DOE Joint Genome Institute (JGI-PGF)"/>
            <person name="Walter F."/>
            <person name="Albersmeier A."/>
            <person name="Kalinowski J."/>
            <person name="Ruckert C."/>
        </authorList>
    </citation>
    <scope>NUCLEOTIDE SEQUENCE</scope>
    <source>
        <strain evidence="1">JCM 4234</strain>
    </source>
</reference>
<protein>
    <submittedName>
        <fullName evidence="1">Uncharacterized protein</fullName>
    </submittedName>
</protein>
<proteinExistence type="predicted"/>
<dbReference type="EMBL" id="BMSL01000008">
    <property type="protein sequence ID" value="GGS41718.1"/>
    <property type="molecule type" value="Genomic_DNA"/>
</dbReference>
<reference evidence="1" key="2">
    <citation type="submission" date="2020-09" db="EMBL/GenBank/DDBJ databases">
        <authorList>
            <person name="Sun Q."/>
            <person name="Ohkuma M."/>
        </authorList>
    </citation>
    <scope>NUCLEOTIDE SEQUENCE</scope>
    <source>
        <strain evidence="1">JCM 4234</strain>
    </source>
</reference>
<sequence length="139" mass="14454">MASEDGGTGTIKVTEGWLSGPAHTYVTDISRTLRNGDPQTTLSVMSEDAGTYPGLCAASDKGRIDNADELHARFKSFSASLIGQLNALSTGLDTLGVTLLEVDQILRKGEEDAELTAGEMAAVLSDGLGGLGYRSTTTT</sequence>
<accession>A0A918GKQ5</accession>
<dbReference type="Proteomes" id="UP000653493">
    <property type="component" value="Unassembled WGS sequence"/>
</dbReference>
<comment type="caution">
    <text evidence="1">The sequence shown here is derived from an EMBL/GenBank/DDBJ whole genome shotgun (WGS) entry which is preliminary data.</text>
</comment>
<organism evidence="1 2">
    <name type="scientific">Streptomyces griseoviridis</name>
    <dbReference type="NCBI Taxonomy" id="45398"/>
    <lineage>
        <taxon>Bacteria</taxon>
        <taxon>Bacillati</taxon>
        <taxon>Actinomycetota</taxon>
        <taxon>Actinomycetes</taxon>
        <taxon>Kitasatosporales</taxon>
        <taxon>Streptomycetaceae</taxon>
        <taxon>Streptomyces</taxon>
    </lineage>
</organism>
<evidence type="ECO:0000313" key="1">
    <source>
        <dbReference type="EMBL" id="GGS41718.1"/>
    </source>
</evidence>